<evidence type="ECO:0000256" key="2">
    <source>
        <dbReference type="ARBA" id="ARBA00017703"/>
    </source>
</evidence>
<dbReference type="Gene3D" id="3.40.50.300">
    <property type="entry name" value="P-loop containing nucleotide triphosphate hydrolases"/>
    <property type="match status" value="1"/>
</dbReference>
<gene>
    <name evidence="11" type="primary">holA</name>
    <name evidence="11" type="ORF">IAC10_12280</name>
</gene>
<evidence type="ECO:0000313" key="12">
    <source>
        <dbReference type="Proteomes" id="UP000823928"/>
    </source>
</evidence>
<dbReference type="InterPro" id="IPR048466">
    <property type="entry name" value="DNA_pol3_delta-like_C"/>
</dbReference>
<dbReference type="EC" id="2.7.7.7" evidence="1"/>
<dbReference type="GO" id="GO:0003677">
    <property type="term" value="F:DNA binding"/>
    <property type="evidence" value="ECO:0007669"/>
    <property type="project" value="InterPro"/>
</dbReference>
<keyword evidence="6" id="KW-0239">DNA-directed DNA polymerase</keyword>
<dbReference type="Pfam" id="PF06144">
    <property type="entry name" value="DNA_pol3_delta"/>
    <property type="match status" value="1"/>
</dbReference>
<dbReference type="EMBL" id="DVIU01000250">
    <property type="protein sequence ID" value="HIS37379.1"/>
    <property type="molecule type" value="Genomic_DNA"/>
</dbReference>
<name>A0A9D1F1B0_9BACT</name>
<dbReference type="SUPFAM" id="SSF52540">
    <property type="entry name" value="P-loop containing nucleoside triphosphate hydrolases"/>
    <property type="match status" value="1"/>
</dbReference>
<reference evidence="11" key="2">
    <citation type="journal article" date="2021" name="PeerJ">
        <title>Extensive microbial diversity within the chicken gut microbiome revealed by metagenomics and culture.</title>
        <authorList>
            <person name="Gilroy R."/>
            <person name="Ravi A."/>
            <person name="Getino M."/>
            <person name="Pursley I."/>
            <person name="Horton D.L."/>
            <person name="Alikhan N.F."/>
            <person name="Baker D."/>
            <person name="Gharbi K."/>
            <person name="Hall N."/>
            <person name="Watson M."/>
            <person name="Adriaenssens E.M."/>
            <person name="Foster-Nyarko E."/>
            <person name="Jarju S."/>
            <person name="Secka A."/>
            <person name="Antonio M."/>
            <person name="Oren A."/>
            <person name="Chaudhuri R.R."/>
            <person name="La Ragione R."/>
            <person name="Hildebrand F."/>
            <person name="Pallen M.J."/>
        </authorList>
    </citation>
    <scope>NUCLEOTIDE SEQUENCE</scope>
    <source>
        <strain evidence="11">6276</strain>
    </source>
</reference>
<keyword evidence="4 11" id="KW-0548">Nucleotidyltransferase</keyword>
<organism evidence="11 12">
    <name type="scientific">Candidatus Scatousia excrementigallinarum</name>
    <dbReference type="NCBI Taxonomy" id="2840935"/>
    <lineage>
        <taxon>Bacteria</taxon>
        <taxon>Candidatus Scatousia</taxon>
    </lineage>
</organism>
<evidence type="ECO:0000259" key="9">
    <source>
        <dbReference type="Pfam" id="PF06144"/>
    </source>
</evidence>
<accession>A0A9D1F1B0</accession>
<evidence type="ECO:0000256" key="6">
    <source>
        <dbReference type="ARBA" id="ARBA00022932"/>
    </source>
</evidence>
<evidence type="ECO:0000259" key="10">
    <source>
        <dbReference type="Pfam" id="PF21694"/>
    </source>
</evidence>
<comment type="catalytic activity">
    <reaction evidence="8">
        <text>DNA(n) + a 2'-deoxyribonucleoside 5'-triphosphate = DNA(n+1) + diphosphate</text>
        <dbReference type="Rhea" id="RHEA:22508"/>
        <dbReference type="Rhea" id="RHEA-COMP:17339"/>
        <dbReference type="Rhea" id="RHEA-COMP:17340"/>
        <dbReference type="ChEBI" id="CHEBI:33019"/>
        <dbReference type="ChEBI" id="CHEBI:61560"/>
        <dbReference type="ChEBI" id="CHEBI:173112"/>
        <dbReference type="EC" id="2.7.7.7"/>
    </reaction>
</comment>
<dbReference type="NCBIfam" id="TIGR01128">
    <property type="entry name" value="holA"/>
    <property type="match status" value="1"/>
</dbReference>
<keyword evidence="5" id="KW-0235">DNA replication</keyword>
<dbReference type="InterPro" id="IPR005790">
    <property type="entry name" value="DNA_polIII_delta"/>
</dbReference>
<protein>
    <recommendedName>
        <fullName evidence="2">DNA polymerase III subunit delta</fullName>
        <ecNumber evidence="1">2.7.7.7</ecNumber>
    </recommendedName>
</protein>
<reference evidence="11" key="1">
    <citation type="submission" date="2020-10" db="EMBL/GenBank/DDBJ databases">
        <authorList>
            <person name="Gilroy R."/>
        </authorList>
    </citation>
    <scope>NUCLEOTIDE SEQUENCE</scope>
    <source>
        <strain evidence="11">6276</strain>
    </source>
</reference>
<dbReference type="InterPro" id="IPR008921">
    <property type="entry name" value="DNA_pol3_clamp-load_cplx_C"/>
</dbReference>
<dbReference type="AlphaFoldDB" id="A0A9D1F1B0"/>
<dbReference type="GO" id="GO:0003887">
    <property type="term" value="F:DNA-directed DNA polymerase activity"/>
    <property type="evidence" value="ECO:0007669"/>
    <property type="project" value="UniProtKB-KW"/>
</dbReference>
<dbReference type="GO" id="GO:0009360">
    <property type="term" value="C:DNA polymerase III complex"/>
    <property type="evidence" value="ECO:0007669"/>
    <property type="project" value="InterPro"/>
</dbReference>
<evidence type="ECO:0000256" key="4">
    <source>
        <dbReference type="ARBA" id="ARBA00022695"/>
    </source>
</evidence>
<feature type="domain" description="DNA polymerase III delta subunit-like C-terminal" evidence="10">
    <location>
        <begin position="201"/>
        <end position="306"/>
    </location>
</feature>
<evidence type="ECO:0000256" key="5">
    <source>
        <dbReference type="ARBA" id="ARBA00022705"/>
    </source>
</evidence>
<dbReference type="GO" id="GO:0006261">
    <property type="term" value="P:DNA-templated DNA replication"/>
    <property type="evidence" value="ECO:0007669"/>
    <property type="project" value="TreeGrafter"/>
</dbReference>
<sequence>MAIYFFYGEEDFNIEQEIEKLKKGLDKNFLEMSFKTYDNPKFPDLISILRTQPMMFGKMLIVINCLDYFSKTFDDKEMKEITAALENNNENLDIVFVAQLPRDEGKKLDSRKKFFKTLSKYNAKECAPIPTYRTGELELWINKQAKSKKLKLEPKAASAMLAQIGNNLRQLDTELEKLKLMAYPNDFVTEEMVREICISNEDLFAFSDFLMEGKKDLALKEYRRLLEKKYCLEIVSTLQTMVRRWIILKAKASECTPSELSRLTGMHEYVVKLTLQKLKSSNLKDLVKLKQNITEAEFRIKSGQSQNPESEVENAFFK</sequence>
<evidence type="ECO:0000256" key="1">
    <source>
        <dbReference type="ARBA" id="ARBA00012417"/>
    </source>
</evidence>
<dbReference type="Proteomes" id="UP000823928">
    <property type="component" value="Unassembled WGS sequence"/>
</dbReference>
<evidence type="ECO:0000256" key="3">
    <source>
        <dbReference type="ARBA" id="ARBA00022679"/>
    </source>
</evidence>
<evidence type="ECO:0000256" key="7">
    <source>
        <dbReference type="ARBA" id="ARBA00034754"/>
    </source>
</evidence>
<dbReference type="Gene3D" id="1.20.272.10">
    <property type="match status" value="1"/>
</dbReference>
<dbReference type="PANTHER" id="PTHR34388:SF1">
    <property type="entry name" value="DNA POLYMERASE III SUBUNIT DELTA"/>
    <property type="match status" value="1"/>
</dbReference>
<comment type="similarity">
    <text evidence="7">Belongs to the DNA polymerase HolA subunit family.</text>
</comment>
<dbReference type="InterPro" id="IPR010372">
    <property type="entry name" value="DNA_pol3_delta_N"/>
</dbReference>
<feature type="domain" description="DNA polymerase III delta N-terminal" evidence="9">
    <location>
        <begin position="4"/>
        <end position="126"/>
    </location>
</feature>
<evidence type="ECO:0000256" key="8">
    <source>
        <dbReference type="ARBA" id="ARBA00049244"/>
    </source>
</evidence>
<dbReference type="PANTHER" id="PTHR34388">
    <property type="entry name" value="DNA POLYMERASE III SUBUNIT DELTA"/>
    <property type="match status" value="1"/>
</dbReference>
<dbReference type="Gene3D" id="1.10.8.60">
    <property type="match status" value="1"/>
</dbReference>
<comment type="caution">
    <text evidence="11">The sequence shown here is derived from an EMBL/GenBank/DDBJ whole genome shotgun (WGS) entry which is preliminary data.</text>
</comment>
<proteinExistence type="inferred from homology"/>
<evidence type="ECO:0000313" key="11">
    <source>
        <dbReference type="EMBL" id="HIS37379.1"/>
    </source>
</evidence>
<dbReference type="InterPro" id="IPR027417">
    <property type="entry name" value="P-loop_NTPase"/>
</dbReference>
<keyword evidence="3 11" id="KW-0808">Transferase</keyword>
<dbReference type="SUPFAM" id="SSF48019">
    <property type="entry name" value="post-AAA+ oligomerization domain-like"/>
    <property type="match status" value="1"/>
</dbReference>
<dbReference type="Pfam" id="PF21694">
    <property type="entry name" value="DNA_pol3_delta_C"/>
    <property type="match status" value="1"/>
</dbReference>